<evidence type="ECO:0000313" key="2">
    <source>
        <dbReference type="Proteomes" id="UP000319783"/>
    </source>
</evidence>
<comment type="caution">
    <text evidence="1">The sequence shown here is derived from an EMBL/GenBank/DDBJ whole genome shotgun (WGS) entry which is preliminary data.</text>
</comment>
<reference evidence="1 2" key="1">
    <citation type="submission" date="2019-04" db="EMBL/GenBank/DDBJ databases">
        <title>Genome of a novel bacterium Candidatus Jettenia ecosi reconstructed from metagenome of an anammox bioreactor.</title>
        <authorList>
            <person name="Mardanov A.V."/>
            <person name="Beletsky A.V."/>
            <person name="Ravin N.V."/>
            <person name="Botchkova E.A."/>
            <person name="Litti Y.V."/>
            <person name="Nozhevnikova A.N."/>
        </authorList>
    </citation>
    <scope>NUCLEOTIDE SEQUENCE [LARGE SCALE GENOMIC DNA]</scope>
    <source>
        <strain evidence="1">J2</strain>
    </source>
</reference>
<dbReference type="EMBL" id="SULG01000015">
    <property type="protein sequence ID" value="TLD42690.1"/>
    <property type="molecule type" value="Genomic_DNA"/>
</dbReference>
<dbReference type="AlphaFoldDB" id="A0A533QQ21"/>
<evidence type="ECO:0008006" key="3">
    <source>
        <dbReference type="Google" id="ProtNLM"/>
    </source>
</evidence>
<organism evidence="1 2">
    <name type="scientific">Candidatus Jettenia ecosi</name>
    <dbReference type="NCBI Taxonomy" id="2494326"/>
    <lineage>
        <taxon>Bacteria</taxon>
        <taxon>Pseudomonadati</taxon>
        <taxon>Planctomycetota</taxon>
        <taxon>Candidatus Brocadiia</taxon>
        <taxon>Candidatus Brocadiales</taxon>
        <taxon>Candidatus Brocadiaceae</taxon>
        <taxon>Candidatus Jettenia</taxon>
    </lineage>
</organism>
<sequence>MKLLQKKIFQSFVILFFILITTFKASAQFDWLSEIFNSQKHLSDKKIASGLKETLKVGIQNAIKTTGKPNGYFNNESIKILLPEKFEILDKTLRTIGAGEKLDEFVLSMNRAAEKAAPEAKDIFLDAIFDMTFDNVITVYKGGDTAATDYLKEKTYSKLVEKYQPTVKEALAEYDVTKKYNEVVGKYESIPFVNKFITLDLDHYVLQNALDGLFHVLGEEERKIRKDPAARVTKLLREVFKNVSQ</sequence>
<name>A0A533QQ21_9BACT</name>
<protein>
    <recommendedName>
        <fullName evidence="3">DUF4197 domain-containing protein</fullName>
    </recommendedName>
</protein>
<evidence type="ECO:0000313" key="1">
    <source>
        <dbReference type="EMBL" id="TLD42690.1"/>
    </source>
</evidence>
<dbReference type="Pfam" id="PF13852">
    <property type="entry name" value="DUF4197"/>
    <property type="match status" value="1"/>
</dbReference>
<gene>
    <name evidence="1" type="ORF">JETT_1033</name>
</gene>
<dbReference type="InterPro" id="IPR025245">
    <property type="entry name" value="DUF4197"/>
</dbReference>
<dbReference type="Proteomes" id="UP000319783">
    <property type="component" value="Unassembled WGS sequence"/>
</dbReference>
<accession>A0A533QQ21</accession>
<proteinExistence type="predicted"/>